<dbReference type="PANTHER" id="PTHR43581:SF4">
    <property type="entry name" value="ATP_GTP PHOSPHATASE"/>
    <property type="match status" value="1"/>
</dbReference>
<dbReference type="RefSeq" id="WP_229933561.1">
    <property type="nucleotide sequence ID" value="NZ_CAJHOF010000022.1"/>
</dbReference>
<reference evidence="3 4" key="1">
    <citation type="submission" date="2020-11" db="EMBL/GenBank/DDBJ databases">
        <authorList>
            <person name="Peeters C."/>
        </authorList>
    </citation>
    <scope>NUCLEOTIDE SEQUENCE [LARGE SCALE GENOMIC DNA]</scope>
    <source>
        <strain evidence="3 4">LMG 7974</strain>
    </source>
</reference>
<dbReference type="Proteomes" id="UP000789803">
    <property type="component" value="Unassembled WGS sequence"/>
</dbReference>
<keyword evidence="4" id="KW-1185">Reference proteome</keyword>
<dbReference type="InterPro" id="IPR027417">
    <property type="entry name" value="P-loop_NTPase"/>
</dbReference>
<comment type="caution">
    <text evidence="3">The sequence shown here is derived from an EMBL/GenBank/DDBJ whole genome shotgun (WGS) entry which is preliminary data.</text>
</comment>
<dbReference type="EMBL" id="CAJHOF010000022">
    <property type="protein sequence ID" value="CAD7289714.1"/>
    <property type="molecule type" value="Genomic_DNA"/>
</dbReference>
<dbReference type="InterPro" id="IPR003959">
    <property type="entry name" value="ATPase_AAA_core"/>
</dbReference>
<evidence type="ECO:0000256" key="1">
    <source>
        <dbReference type="SAM" id="Coils"/>
    </source>
</evidence>
<evidence type="ECO:0000259" key="2">
    <source>
        <dbReference type="Pfam" id="PF13304"/>
    </source>
</evidence>
<evidence type="ECO:0000313" key="4">
    <source>
        <dbReference type="Proteomes" id="UP000789803"/>
    </source>
</evidence>
<organism evidence="3 4">
    <name type="scientific">Campylobacter majalis</name>
    <dbReference type="NCBI Taxonomy" id="2790656"/>
    <lineage>
        <taxon>Bacteria</taxon>
        <taxon>Pseudomonadati</taxon>
        <taxon>Campylobacterota</taxon>
        <taxon>Epsilonproteobacteria</taxon>
        <taxon>Campylobacterales</taxon>
        <taxon>Campylobacteraceae</taxon>
        <taxon>Campylobacter</taxon>
    </lineage>
</organism>
<dbReference type="Gene3D" id="3.40.50.300">
    <property type="entry name" value="P-loop containing nucleotide triphosphate hydrolases"/>
    <property type="match status" value="1"/>
</dbReference>
<dbReference type="SUPFAM" id="SSF52540">
    <property type="entry name" value="P-loop containing nucleoside triphosphate hydrolases"/>
    <property type="match status" value="1"/>
</dbReference>
<evidence type="ECO:0000313" key="3">
    <source>
        <dbReference type="EMBL" id="CAD7289714.1"/>
    </source>
</evidence>
<sequence length="338" mass="39408">MCFFNDEKYKNFFKKIYKNTCDEQDKFSHLNTKELNTIDKASIMQKFIENLVLDDNNVAKFKELVGNNKLTQIINKNSLLFLKDVFELAKLIDVMNENDIENLNEASNDLEKIKAILPHIPSFIFVDAIDENDRKFSDLSYGEKTFLGFIYMLMYYIKFYKNSDLKNTFCILLDELELGFHPQWQRSILNSMLNLLKLFDDTKFIVIMATHSPFILSDIPKQNVLFLDNGKQIYPDIDTFGANIHTLLSHGFFMQDGLMGEFARSTINSVIKHLNEPCLDKAKLKECETIINLIGEPILKTELKRMLNSKRLATIDQIDEIKAQIKELERKLAKKEQK</sequence>
<dbReference type="PANTHER" id="PTHR43581">
    <property type="entry name" value="ATP/GTP PHOSPHATASE"/>
    <property type="match status" value="1"/>
</dbReference>
<protein>
    <recommendedName>
        <fullName evidence="2">ATPase AAA-type core domain-containing protein</fullName>
    </recommendedName>
</protein>
<name>A0ABM8QA23_9BACT</name>
<proteinExistence type="predicted"/>
<gene>
    <name evidence="3" type="ORF">LMG7974_01792</name>
</gene>
<accession>A0ABM8QA23</accession>
<feature type="coiled-coil region" evidence="1">
    <location>
        <begin position="311"/>
        <end position="338"/>
    </location>
</feature>
<dbReference type="Pfam" id="PF13304">
    <property type="entry name" value="AAA_21"/>
    <property type="match status" value="1"/>
</dbReference>
<feature type="domain" description="ATPase AAA-type core" evidence="2">
    <location>
        <begin position="80"/>
        <end position="217"/>
    </location>
</feature>
<dbReference type="InterPro" id="IPR051396">
    <property type="entry name" value="Bact_Antivir_Def_Nuclease"/>
</dbReference>
<keyword evidence="1" id="KW-0175">Coiled coil</keyword>